<dbReference type="PROSITE" id="PS51710">
    <property type="entry name" value="G_OBG"/>
    <property type="match status" value="1"/>
</dbReference>
<dbReference type="GO" id="GO:0005524">
    <property type="term" value="F:ATP binding"/>
    <property type="evidence" value="ECO:0007669"/>
    <property type="project" value="UniProtKB-UniRule"/>
</dbReference>
<dbReference type="GO" id="GO:0005525">
    <property type="term" value="F:GTP binding"/>
    <property type="evidence" value="ECO:0007669"/>
    <property type="project" value="InterPro"/>
</dbReference>
<evidence type="ECO:0000259" key="6">
    <source>
        <dbReference type="PROSITE" id="PS51710"/>
    </source>
</evidence>
<dbReference type="GO" id="GO:0016887">
    <property type="term" value="F:ATP hydrolysis activity"/>
    <property type="evidence" value="ECO:0007669"/>
    <property type="project" value="UniProtKB-UniRule"/>
</dbReference>
<dbReference type="CDD" id="cd04867">
    <property type="entry name" value="TGS_YchF_OLA1"/>
    <property type="match status" value="1"/>
</dbReference>
<dbReference type="AlphaFoldDB" id="A0A2S7U3X2"/>
<dbReference type="Pfam" id="PF06071">
    <property type="entry name" value="YchF-GTPase_C"/>
    <property type="match status" value="1"/>
</dbReference>
<keyword evidence="3 5" id="KW-0067">ATP-binding</keyword>
<dbReference type="PRINTS" id="PR00326">
    <property type="entry name" value="GTP1OBG"/>
</dbReference>
<comment type="similarity">
    <text evidence="5">Belongs to the TRAFAC class OBG-HflX-like GTPase superfamily. OBG GTPase family. YchF/OLA1 subfamily.</text>
</comment>
<evidence type="ECO:0000313" key="8">
    <source>
        <dbReference type="Proteomes" id="UP000239907"/>
    </source>
</evidence>
<reference evidence="7 8" key="1">
    <citation type="submission" date="2016-12" db="EMBL/GenBank/DDBJ databases">
        <title>Study of bacterial adaptation to deep sea.</title>
        <authorList>
            <person name="Song J."/>
            <person name="Yoshizawa S."/>
            <person name="Kogure K."/>
        </authorList>
    </citation>
    <scope>NUCLEOTIDE SEQUENCE [LARGE SCALE GENOMIC DNA]</scope>
    <source>
        <strain evidence="7 8">SAORIC-165</strain>
    </source>
</reference>
<evidence type="ECO:0000256" key="2">
    <source>
        <dbReference type="ARBA" id="ARBA00022741"/>
    </source>
</evidence>
<comment type="caution">
    <text evidence="7">The sequence shown here is derived from an EMBL/GenBank/DDBJ whole genome shotgun (WGS) entry which is preliminary data.</text>
</comment>
<evidence type="ECO:0000256" key="5">
    <source>
        <dbReference type="HAMAP-Rule" id="MF_00944"/>
    </source>
</evidence>
<name>A0A2S7U3X2_9BACT</name>
<evidence type="ECO:0000256" key="3">
    <source>
        <dbReference type="ARBA" id="ARBA00022840"/>
    </source>
</evidence>
<sequence>MLQAGIVGLPNVGKSTLFNAVTRTRKAEAANYPFCTIDPNIGVVTVPDERLAVLSDLSGSKKLIPTAIEFVDIAGLVEGASEGAGLGNKFLATIREVDAIVQVVRCFENDDIIHELGSVDPVRDIEIINGELILADMAAMEKRRYSRAKKAKSGDKESKAEVDLIDKLMPHLEDCKPAITLELNDDERLLLKEFSLLSNKRSIFACNVSEADLAGATEDPMSHPLVSKVVELAKATHGAEAVIISAQIEEELMDLDEADVAEFLADMGVTDSGVSTLIKGVYNLLGLRTYLTTGVQETRAWTIIAGDKAPVAAGVIHTDFEKQFIRAEVISYEDYATHKTVGAAREAGALRAEGKEYVVQDGDVINFLTGA</sequence>
<keyword evidence="4" id="KW-0460">Magnesium</keyword>
<dbReference type="GO" id="GO:0043023">
    <property type="term" value="F:ribosomal large subunit binding"/>
    <property type="evidence" value="ECO:0007669"/>
    <property type="project" value="UniProtKB-UniRule"/>
</dbReference>
<evidence type="ECO:0000256" key="4">
    <source>
        <dbReference type="ARBA" id="ARBA00022842"/>
    </source>
</evidence>
<organism evidence="7 8">
    <name type="scientific">Rubritalea profundi</name>
    <dbReference type="NCBI Taxonomy" id="1658618"/>
    <lineage>
        <taxon>Bacteria</taxon>
        <taxon>Pseudomonadati</taxon>
        <taxon>Verrucomicrobiota</taxon>
        <taxon>Verrucomicrobiia</taxon>
        <taxon>Verrucomicrobiales</taxon>
        <taxon>Rubritaleaceae</taxon>
        <taxon>Rubritalea</taxon>
    </lineage>
</organism>
<dbReference type="FunFam" id="3.10.20.30:FF:000001">
    <property type="entry name" value="Ribosome-binding ATPase YchF"/>
    <property type="match status" value="1"/>
</dbReference>
<dbReference type="InterPro" id="IPR023192">
    <property type="entry name" value="TGS-like_dom_sf"/>
</dbReference>
<dbReference type="InterPro" id="IPR004396">
    <property type="entry name" value="ATPase_YchF/OLA1"/>
</dbReference>
<dbReference type="Proteomes" id="UP000239907">
    <property type="component" value="Unassembled WGS sequence"/>
</dbReference>
<dbReference type="Gene3D" id="3.40.50.300">
    <property type="entry name" value="P-loop containing nucleotide triphosphate hydrolases"/>
    <property type="match status" value="1"/>
</dbReference>
<dbReference type="SUPFAM" id="SSF52540">
    <property type="entry name" value="P-loop containing nucleoside triphosphate hydrolases"/>
    <property type="match status" value="1"/>
</dbReference>
<feature type="binding site" evidence="5">
    <location>
        <begin position="11"/>
        <end position="16"/>
    </location>
    <ligand>
        <name>ATP</name>
        <dbReference type="ChEBI" id="CHEBI:30616"/>
    </ligand>
</feature>
<dbReference type="InterPro" id="IPR031167">
    <property type="entry name" value="G_OBG"/>
</dbReference>
<dbReference type="Gene3D" id="1.10.150.300">
    <property type="entry name" value="TGS-like domain"/>
    <property type="match status" value="1"/>
</dbReference>
<dbReference type="Pfam" id="PF01926">
    <property type="entry name" value="MMR_HSR1"/>
    <property type="match status" value="1"/>
</dbReference>
<dbReference type="EMBL" id="MQWA01000001">
    <property type="protein sequence ID" value="PQJ29131.1"/>
    <property type="molecule type" value="Genomic_DNA"/>
</dbReference>
<proteinExistence type="inferred from homology"/>
<dbReference type="InterPro" id="IPR012676">
    <property type="entry name" value="TGS-like"/>
</dbReference>
<evidence type="ECO:0000256" key="1">
    <source>
        <dbReference type="ARBA" id="ARBA00022723"/>
    </source>
</evidence>
<dbReference type="PIRSF" id="PIRSF006641">
    <property type="entry name" value="CHP00092"/>
    <property type="match status" value="1"/>
</dbReference>
<feature type="domain" description="OBG-type G" evidence="6">
    <location>
        <begin position="2"/>
        <end position="264"/>
    </location>
</feature>
<dbReference type="InterPro" id="IPR013029">
    <property type="entry name" value="YchF_C"/>
</dbReference>
<dbReference type="FunFam" id="1.10.150.300:FF:000001">
    <property type="entry name" value="Ribosome-binding ATPase YchF"/>
    <property type="match status" value="1"/>
</dbReference>
<dbReference type="Gene3D" id="3.10.20.30">
    <property type="match status" value="1"/>
</dbReference>
<dbReference type="PANTHER" id="PTHR23305">
    <property type="entry name" value="OBG GTPASE FAMILY"/>
    <property type="match status" value="1"/>
</dbReference>
<comment type="function">
    <text evidence="5">ATPase that binds to both the 70S ribosome and the 50S ribosomal subunit in a nucleotide-independent manner.</text>
</comment>
<dbReference type="PANTHER" id="PTHR23305:SF18">
    <property type="entry name" value="OBG-TYPE G DOMAIN-CONTAINING PROTEIN"/>
    <property type="match status" value="1"/>
</dbReference>
<dbReference type="InterPro" id="IPR027417">
    <property type="entry name" value="P-loop_NTPase"/>
</dbReference>
<dbReference type="InterPro" id="IPR041706">
    <property type="entry name" value="YchF_N"/>
</dbReference>
<dbReference type="InterPro" id="IPR012675">
    <property type="entry name" value="Beta-grasp_dom_sf"/>
</dbReference>
<dbReference type="NCBIfam" id="TIGR00092">
    <property type="entry name" value="redox-regulated ATPase YchF"/>
    <property type="match status" value="1"/>
</dbReference>
<gene>
    <name evidence="5" type="primary">ychF</name>
    <name evidence="7" type="ORF">BSZ32_11930</name>
</gene>
<keyword evidence="8" id="KW-1185">Reference proteome</keyword>
<accession>A0A2S7U3X2</accession>
<dbReference type="GO" id="GO:0046872">
    <property type="term" value="F:metal ion binding"/>
    <property type="evidence" value="ECO:0007669"/>
    <property type="project" value="UniProtKB-KW"/>
</dbReference>
<dbReference type="OrthoDB" id="9807318at2"/>
<evidence type="ECO:0000313" key="7">
    <source>
        <dbReference type="EMBL" id="PQJ29131.1"/>
    </source>
</evidence>
<dbReference type="HAMAP" id="MF_00944">
    <property type="entry name" value="YchF_OLA1_ATPase"/>
    <property type="match status" value="1"/>
</dbReference>
<dbReference type="RefSeq" id="WP_105043623.1">
    <property type="nucleotide sequence ID" value="NZ_MQWA01000001.1"/>
</dbReference>
<dbReference type="CDD" id="cd01900">
    <property type="entry name" value="YchF"/>
    <property type="match status" value="1"/>
</dbReference>
<dbReference type="InterPro" id="IPR006073">
    <property type="entry name" value="GTP-bd"/>
</dbReference>
<dbReference type="GO" id="GO:0005737">
    <property type="term" value="C:cytoplasm"/>
    <property type="evidence" value="ECO:0007669"/>
    <property type="project" value="TreeGrafter"/>
</dbReference>
<protein>
    <recommendedName>
        <fullName evidence="5">Ribosome-binding ATPase YchF</fullName>
    </recommendedName>
</protein>
<dbReference type="SUPFAM" id="SSF81271">
    <property type="entry name" value="TGS-like"/>
    <property type="match status" value="1"/>
</dbReference>
<keyword evidence="1" id="KW-0479">Metal-binding</keyword>
<keyword evidence="2 5" id="KW-0547">Nucleotide-binding</keyword>